<keyword evidence="4 7" id="KW-0812">Transmembrane</keyword>
<comment type="similarity">
    <text evidence="7">Belongs to the binding-protein-dependent transport system permease family.</text>
</comment>
<keyword evidence="2 7" id="KW-0813">Transport</keyword>
<evidence type="ECO:0000256" key="7">
    <source>
        <dbReference type="RuleBase" id="RU363032"/>
    </source>
</evidence>
<proteinExistence type="inferred from homology"/>
<dbReference type="EMBL" id="CP041765">
    <property type="protein sequence ID" value="QDQ96072.1"/>
    <property type="molecule type" value="Genomic_DNA"/>
</dbReference>
<dbReference type="GO" id="GO:0005886">
    <property type="term" value="C:plasma membrane"/>
    <property type="evidence" value="ECO:0007669"/>
    <property type="project" value="UniProtKB-SubCell"/>
</dbReference>
<evidence type="ECO:0000313" key="9">
    <source>
        <dbReference type="EMBL" id="QDQ96072.1"/>
    </source>
</evidence>
<keyword evidence="3" id="KW-1003">Cell membrane</keyword>
<feature type="transmembrane region" description="Helical" evidence="7">
    <location>
        <begin position="28"/>
        <end position="45"/>
    </location>
</feature>
<protein>
    <submittedName>
        <fullName evidence="9">ABC transporter permease</fullName>
    </submittedName>
</protein>
<feature type="transmembrane region" description="Helical" evidence="7">
    <location>
        <begin position="240"/>
        <end position="259"/>
    </location>
</feature>
<dbReference type="PROSITE" id="PS50928">
    <property type="entry name" value="ABC_TM1"/>
    <property type="match status" value="1"/>
</dbReference>
<dbReference type="Proteomes" id="UP000317344">
    <property type="component" value="Chromosome"/>
</dbReference>
<dbReference type="Pfam" id="PF00528">
    <property type="entry name" value="BPD_transp_1"/>
    <property type="match status" value="1"/>
</dbReference>
<evidence type="ECO:0000259" key="8">
    <source>
        <dbReference type="PROSITE" id="PS50928"/>
    </source>
</evidence>
<dbReference type="SUPFAM" id="SSF161098">
    <property type="entry name" value="MetI-like"/>
    <property type="match status" value="1"/>
</dbReference>
<sequence length="277" mass="30098">MTVAVSTRSVRNVGAEALGPAAQKIRNGLISGGTLVVFALIWQWLGVIDAFGHNVLPTFTDTMRALGEVVTTGEFWQNVRHTMVQWAIGLIGAALIAIPVGLFLGRGRLRHRSTRTTIDFLRTIPPVMLLPLFVLVWGTGLQMVVLLAIYAAMWPMLTQTIDGVRQIEQMTLDTAKVFKISRRRTFFKVLLPSVAPFITSGVRVSAVISLFIAIVCELVAGSPGLGQALAEAQHGGDSPLMVALILVTGMLGVLINLVFRFGERTLLAWHPTYAKEA</sequence>
<feature type="transmembrane region" description="Helical" evidence="7">
    <location>
        <begin position="83"/>
        <end position="105"/>
    </location>
</feature>
<dbReference type="InterPro" id="IPR000515">
    <property type="entry name" value="MetI-like"/>
</dbReference>
<evidence type="ECO:0000256" key="1">
    <source>
        <dbReference type="ARBA" id="ARBA00004651"/>
    </source>
</evidence>
<dbReference type="GO" id="GO:0055085">
    <property type="term" value="P:transmembrane transport"/>
    <property type="evidence" value="ECO:0007669"/>
    <property type="project" value="InterPro"/>
</dbReference>
<dbReference type="AlphaFoldDB" id="A0A516WZ17"/>
<dbReference type="OrthoDB" id="3260236at2"/>
<reference evidence="9 10" key="2">
    <citation type="submission" date="2019-07" db="EMBL/GenBank/DDBJ databases">
        <authorList>
            <person name="Huang Y."/>
        </authorList>
    </citation>
    <scope>NUCLEOTIDE SEQUENCE [LARGE SCALE GENOMIC DNA]</scope>
    <source>
        <strain evidence="9 10">HY188</strain>
    </source>
</reference>
<keyword evidence="10" id="KW-1185">Reference proteome</keyword>
<organism evidence="9 10">
    <name type="scientific">Tomitella fengzijianii</name>
    <dbReference type="NCBI Taxonomy" id="2597660"/>
    <lineage>
        <taxon>Bacteria</taxon>
        <taxon>Bacillati</taxon>
        <taxon>Actinomycetota</taxon>
        <taxon>Actinomycetes</taxon>
        <taxon>Mycobacteriales</taxon>
        <taxon>Tomitella</taxon>
    </lineage>
</organism>
<reference evidence="9 10" key="1">
    <citation type="submission" date="2019-07" db="EMBL/GenBank/DDBJ databases">
        <title>Tomitella cavernea sp. nov., an actinomycete isolated from soil.</title>
        <authorList>
            <person name="Cheng J."/>
        </authorList>
    </citation>
    <scope>NUCLEOTIDE SEQUENCE [LARGE SCALE GENOMIC DNA]</scope>
    <source>
        <strain evidence="9 10">HY188</strain>
    </source>
</reference>
<dbReference type="InterPro" id="IPR035906">
    <property type="entry name" value="MetI-like_sf"/>
</dbReference>
<dbReference type="PANTHER" id="PTHR30151:SF38">
    <property type="entry name" value="ALIPHATIC SULFONATES TRANSPORT PERMEASE PROTEIN SSUC-RELATED"/>
    <property type="match status" value="1"/>
</dbReference>
<evidence type="ECO:0000256" key="6">
    <source>
        <dbReference type="ARBA" id="ARBA00023136"/>
    </source>
</evidence>
<evidence type="ECO:0000256" key="5">
    <source>
        <dbReference type="ARBA" id="ARBA00022989"/>
    </source>
</evidence>
<feature type="transmembrane region" description="Helical" evidence="7">
    <location>
        <begin position="143"/>
        <end position="161"/>
    </location>
</feature>
<dbReference type="KEGG" id="toy:FO059_00340"/>
<dbReference type="PANTHER" id="PTHR30151">
    <property type="entry name" value="ALKANE SULFONATE ABC TRANSPORTER-RELATED, MEMBRANE SUBUNIT"/>
    <property type="match status" value="1"/>
</dbReference>
<evidence type="ECO:0000256" key="3">
    <source>
        <dbReference type="ARBA" id="ARBA00022475"/>
    </source>
</evidence>
<name>A0A516WZ17_9ACTN</name>
<feature type="transmembrane region" description="Helical" evidence="7">
    <location>
        <begin position="189"/>
        <end position="220"/>
    </location>
</feature>
<dbReference type="RefSeq" id="WP_143905399.1">
    <property type="nucleotide sequence ID" value="NZ_CP041765.1"/>
</dbReference>
<feature type="domain" description="ABC transmembrane type-1" evidence="8">
    <location>
        <begin position="79"/>
        <end position="259"/>
    </location>
</feature>
<dbReference type="CDD" id="cd06261">
    <property type="entry name" value="TM_PBP2"/>
    <property type="match status" value="1"/>
</dbReference>
<dbReference type="Gene3D" id="1.10.3720.10">
    <property type="entry name" value="MetI-like"/>
    <property type="match status" value="1"/>
</dbReference>
<comment type="subcellular location">
    <subcellularLocation>
        <location evidence="1 7">Cell membrane</location>
        <topology evidence="1 7">Multi-pass membrane protein</topology>
    </subcellularLocation>
</comment>
<evidence type="ECO:0000313" key="10">
    <source>
        <dbReference type="Proteomes" id="UP000317344"/>
    </source>
</evidence>
<keyword evidence="5 7" id="KW-1133">Transmembrane helix</keyword>
<accession>A0A516WZ17</accession>
<keyword evidence="6 7" id="KW-0472">Membrane</keyword>
<gene>
    <name evidence="9" type="ORF">FO059_00340</name>
</gene>
<evidence type="ECO:0000256" key="4">
    <source>
        <dbReference type="ARBA" id="ARBA00022692"/>
    </source>
</evidence>
<evidence type="ECO:0000256" key="2">
    <source>
        <dbReference type="ARBA" id="ARBA00022448"/>
    </source>
</evidence>